<dbReference type="AlphaFoldDB" id="A0A0L1J6K0"/>
<dbReference type="InterPro" id="IPR013120">
    <property type="entry name" value="FAR_NAD-bd"/>
</dbReference>
<organism evidence="2 3">
    <name type="scientific">Aspergillus nomiae NRRL (strain ATCC 15546 / NRRL 13137 / CBS 260.88 / M93)</name>
    <dbReference type="NCBI Taxonomy" id="1509407"/>
    <lineage>
        <taxon>Eukaryota</taxon>
        <taxon>Fungi</taxon>
        <taxon>Dikarya</taxon>
        <taxon>Ascomycota</taxon>
        <taxon>Pezizomycotina</taxon>
        <taxon>Eurotiomycetes</taxon>
        <taxon>Eurotiomycetidae</taxon>
        <taxon>Eurotiales</taxon>
        <taxon>Aspergillaceae</taxon>
        <taxon>Aspergillus</taxon>
        <taxon>Aspergillus subgen. Circumdati</taxon>
    </lineage>
</organism>
<dbReference type="Proteomes" id="UP000037505">
    <property type="component" value="Unassembled WGS sequence"/>
</dbReference>
<sequence length="199" mass="21384">MPNLGSTRFLTELALSRGVPLHYVSSNRVTLLSGDIALPPGSVSAFPPPKTGSDGFTASKWASERYLENVAEVTGLDVCTHRPCALTGAQAPSEDALNAILRFSVLMKAVPQFPNVRGFFDFEKVGGVAANIVKKALQSVQVTRDHATSLASLTHHSSGVKVPVDKIQERMQDLYGGVFGRLALAEWVQRARTLGIGPW</sequence>
<dbReference type="GeneID" id="26806485"/>
<dbReference type="RefSeq" id="XP_015407951.1">
    <property type="nucleotide sequence ID" value="XM_015549938.1"/>
</dbReference>
<keyword evidence="3" id="KW-1185">Reference proteome</keyword>
<dbReference type="SUPFAM" id="SSF51735">
    <property type="entry name" value="NAD(P)-binding Rossmann-fold domains"/>
    <property type="match status" value="1"/>
</dbReference>
<name>A0A0L1J6K0_ASPN3</name>
<reference evidence="2" key="1">
    <citation type="submission" date="2014-06" db="EMBL/GenBank/DDBJ databases">
        <title>The Genome of the Aflatoxigenic Filamentous Fungus Aspergillus nomius.</title>
        <authorList>
            <person name="Moore M.G."/>
            <person name="Shannon B.M."/>
            <person name="Brian M.M."/>
        </authorList>
    </citation>
    <scope>NUCLEOTIDE SEQUENCE [LARGE SCALE GENOMIC DNA]</scope>
    <source>
        <strain evidence="2">NRRL 13137</strain>
    </source>
</reference>
<dbReference type="Gene3D" id="3.40.50.720">
    <property type="entry name" value="NAD(P)-binding Rossmann-like Domain"/>
    <property type="match status" value="1"/>
</dbReference>
<dbReference type="EMBL" id="JNOM01000095">
    <property type="protein sequence ID" value="KNG87028.1"/>
    <property type="molecule type" value="Genomic_DNA"/>
</dbReference>
<dbReference type="Pfam" id="PF07993">
    <property type="entry name" value="NAD_binding_4"/>
    <property type="match status" value="1"/>
</dbReference>
<protein>
    <submittedName>
        <fullName evidence="2">Hybrid NRPS/PKS enzyme</fullName>
    </submittedName>
</protein>
<gene>
    <name evidence="2" type="ORF">ANOM_004681</name>
</gene>
<feature type="domain" description="Thioester reductase (TE)" evidence="1">
    <location>
        <begin position="2"/>
        <end position="101"/>
    </location>
</feature>
<dbReference type="InterPro" id="IPR036291">
    <property type="entry name" value="NAD(P)-bd_dom_sf"/>
</dbReference>
<evidence type="ECO:0000313" key="2">
    <source>
        <dbReference type="EMBL" id="KNG87028.1"/>
    </source>
</evidence>
<accession>A0A0L1J6K0</accession>
<proteinExistence type="predicted"/>
<evidence type="ECO:0000259" key="1">
    <source>
        <dbReference type="Pfam" id="PF07993"/>
    </source>
</evidence>
<evidence type="ECO:0000313" key="3">
    <source>
        <dbReference type="Proteomes" id="UP000037505"/>
    </source>
</evidence>
<dbReference type="OrthoDB" id="329835at2759"/>
<comment type="caution">
    <text evidence="2">The sequence shown here is derived from an EMBL/GenBank/DDBJ whole genome shotgun (WGS) entry which is preliminary data.</text>
</comment>